<proteinExistence type="predicted"/>
<keyword evidence="3" id="KW-1185">Reference proteome</keyword>
<protein>
    <submittedName>
        <fullName evidence="2">Uncharacterized protein</fullName>
    </submittedName>
</protein>
<feature type="region of interest" description="Disordered" evidence="1">
    <location>
        <begin position="167"/>
        <end position="204"/>
    </location>
</feature>
<accession>A0A1Y6C1Z7</accession>
<dbReference type="AlphaFoldDB" id="A0A1Y6C1Z7"/>
<evidence type="ECO:0000256" key="1">
    <source>
        <dbReference type="SAM" id="MobiDB-lite"/>
    </source>
</evidence>
<dbReference type="Proteomes" id="UP000192920">
    <property type="component" value="Unassembled WGS sequence"/>
</dbReference>
<reference evidence="3" key="1">
    <citation type="submission" date="2017-04" db="EMBL/GenBank/DDBJ databases">
        <authorList>
            <person name="Varghese N."/>
            <person name="Submissions S."/>
        </authorList>
    </citation>
    <scope>NUCLEOTIDE SEQUENCE [LARGE SCALE GENOMIC DNA]</scope>
    <source>
        <strain evidence="3">DSM 22618</strain>
    </source>
</reference>
<organism evidence="2 3">
    <name type="scientific">Pseudogulbenkiania subflava DSM 22618</name>
    <dbReference type="NCBI Taxonomy" id="1123014"/>
    <lineage>
        <taxon>Bacteria</taxon>
        <taxon>Pseudomonadati</taxon>
        <taxon>Pseudomonadota</taxon>
        <taxon>Betaproteobacteria</taxon>
        <taxon>Neisseriales</taxon>
        <taxon>Chromobacteriaceae</taxon>
        <taxon>Pseudogulbenkiania</taxon>
    </lineage>
</organism>
<evidence type="ECO:0000313" key="3">
    <source>
        <dbReference type="Proteomes" id="UP000192920"/>
    </source>
</evidence>
<gene>
    <name evidence="2" type="ORF">SAMN02745746_03069</name>
</gene>
<feature type="region of interest" description="Disordered" evidence="1">
    <location>
        <begin position="57"/>
        <end position="97"/>
    </location>
</feature>
<sequence length="204" mass="21869">MARPVNTLATQDKKWTTIFSQPNKVVVQSFLISSDNPSNVIPLVSTPDRYTVAAASAKHAVPSRSTRPAPQRQDQPDQGRAQQGADAADRRGAAETASVGMGTIQICRIGVRPEPNRSVPPPLCNCRIALDIVKIFNKSDDAPFAPLPRRPHDRSVSIVAAEGVEVGNRQEAGGGDVAQSRSYKGALRHEPKTATQGSTTKELQ</sequence>
<dbReference type="STRING" id="1123014.SAMN02745746_03069"/>
<name>A0A1Y6C1Z7_9NEIS</name>
<feature type="compositionally biased region" description="Low complexity" evidence="1">
    <location>
        <begin position="67"/>
        <end position="86"/>
    </location>
</feature>
<feature type="compositionally biased region" description="Polar residues" evidence="1">
    <location>
        <begin position="193"/>
        <end position="204"/>
    </location>
</feature>
<evidence type="ECO:0000313" key="2">
    <source>
        <dbReference type="EMBL" id="SMF41136.1"/>
    </source>
</evidence>
<dbReference type="EMBL" id="FXAG01000019">
    <property type="protein sequence ID" value="SMF41136.1"/>
    <property type="molecule type" value="Genomic_DNA"/>
</dbReference>